<evidence type="ECO:0000313" key="2">
    <source>
        <dbReference type="Proteomes" id="UP000036681"/>
    </source>
</evidence>
<dbReference type="WBParaSite" id="ALUE_0000286301-mRNA-1">
    <property type="protein sequence ID" value="ALUE_0000286301-mRNA-1"/>
    <property type="gene ID" value="ALUE_0000286301"/>
</dbReference>
<sequence>MLIRIVFLVPPIRPPHSNISVQVGTLPHTDGGTMRCAMLAMFALTIVGCFAWSNPRAWVCRWPNIWPVLKAKTIFISSPPEGNERMRRRNEASSSTNIVIVVASILTKASQYYFLTP</sequence>
<dbReference type="AlphaFoldDB" id="A0A9J2P0G0"/>
<keyword evidence="1" id="KW-1133">Transmembrane helix</keyword>
<organism evidence="2 3">
    <name type="scientific">Ascaris lumbricoides</name>
    <name type="common">Giant roundworm</name>
    <dbReference type="NCBI Taxonomy" id="6252"/>
    <lineage>
        <taxon>Eukaryota</taxon>
        <taxon>Metazoa</taxon>
        <taxon>Ecdysozoa</taxon>
        <taxon>Nematoda</taxon>
        <taxon>Chromadorea</taxon>
        <taxon>Rhabditida</taxon>
        <taxon>Spirurina</taxon>
        <taxon>Ascaridomorpha</taxon>
        <taxon>Ascaridoidea</taxon>
        <taxon>Ascarididae</taxon>
        <taxon>Ascaris</taxon>
    </lineage>
</organism>
<feature type="transmembrane region" description="Helical" evidence="1">
    <location>
        <begin position="32"/>
        <end position="52"/>
    </location>
</feature>
<evidence type="ECO:0000256" key="1">
    <source>
        <dbReference type="SAM" id="Phobius"/>
    </source>
</evidence>
<reference evidence="3" key="1">
    <citation type="submission" date="2023-03" db="UniProtKB">
        <authorList>
            <consortium name="WormBaseParasite"/>
        </authorList>
    </citation>
    <scope>IDENTIFICATION</scope>
</reference>
<keyword evidence="1" id="KW-0812">Transmembrane</keyword>
<protein>
    <submittedName>
        <fullName evidence="3">Secreted protein</fullName>
    </submittedName>
</protein>
<accession>A0A9J2P0G0</accession>
<proteinExistence type="predicted"/>
<keyword evidence="1" id="KW-0472">Membrane</keyword>
<name>A0A9J2P0G0_ASCLU</name>
<evidence type="ECO:0000313" key="3">
    <source>
        <dbReference type="WBParaSite" id="ALUE_0000286301-mRNA-1"/>
    </source>
</evidence>
<feature type="transmembrane region" description="Helical" evidence="1">
    <location>
        <begin position="95"/>
        <end position="114"/>
    </location>
</feature>
<dbReference type="Proteomes" id="UP000036681">
    <property type="component" value="Unplaced"/>
</dbReference>
<keyword evidence="2" id="KW-1185">Reference proteome</keyword>